<keyword evidence="2" id="KW-1185">Reference proteome</keyword>
<protein>
    <submittedName>
        <fullName evidence="1">DUF4280 domain-containing protein</fullName>
    </submittedName>
</protein>
<gene>
    <name evidence="1" type="ORF">C1O66_03755</name>
</gene>
<dbReference type="Proteomes" id="UP000235916">
    <property type="component" value="Unassembled WGS sequence"/>
</dbReference>
<dbReference type="InterPro" id="IPR025460">
    <property type="entry name" value="DUF4280"/>
</dbReference>
<dbReference type="OrthoDB" id="4825649at2"/>
<sequence length="128" mass="13214">MPMHVCTGAQMMCSMGVAPAVFNATPKTVMTNNMMAGNIMDHVPMLNIPAFGMCQSIGNPSVASATAAALGALTPMPCIPNTTAPWTPGAPTVLVLQQPGLDNTCKLMCNYGGVISFVSPGQTNEMIP</sequence>
<evidence type="ECO:0000313" key="2">
    <source>
        <dbReference type="Proteomes" id="UP000235916"/>
    </source>
</evidence>
<accession>A0A2N8KTG3</accession>
<dbReference type="AlphaFoldDB" id="A0A2N8KTG3"/>
<dbReference type="RefSeq" id="WP_102766667.1">
    <property type="nucleotide sequence ID" value="NZ_POSP01000003.1"/>
</dbReference>
<comment type="caution">
    <text evidence="1">The sequence shown here is derived from an EMBL/GenBank/DDBJ whole genome shotgun (WGS) entry which is preliminary data.</text>
</comment>
<name>A0A2N8KTG3_9BURK</name>
<organism evidence="1 2">
    <name type="scientific">Kinneretia aquatilis</name>
    <dbReference type="NCBI Taxonomy" id="2070761"/>
    <lineage>
        <taxon>Bacteria</taxon>
        <taxon>Pseudomonadati</taxon>
        <taxon>Pseudomonadota</taxon>
        <taxon>Betaproteobacteria</taxon>
        <taxon>Burkholderiales</taxon>
        <taxon>Sphaerotilaceae</taxon>
        <taxon>Roseateles</taxon>
    </lineage>
</organism>
<dbReference type="EMBL" id="POSP01000003">
    <property type="protein sequence ID" value="PND36744.1"/>
    <property type="molecule type" value="Genomic_DNA"/>
</dbReference>
<dbReference type="Pfam" id="PF14107">
    <property type="entry name" value="DUF4280"/>
    <property type="match status" value="1"/>
</dbReference>
<reference evidence="1 2" key="1">
    <citation type="submission" date="2018-01" db="EMBL/GenBank/DDBJ databases">
        <title>Draft genome sequence of Paucibacter aquatile CR182 isolated from freshwater of the Nakdong River.</title>
        <authorList>
            <person name="Choi A."/>
            <person name="Chung E.J."/>
        </authorList>
    </citation>
    <scope>NUCLEOTIDE SEQUENCE [LARGE SCALE GENOMIC DNA]</scope>
    <source>
        <strain evidence="1 2">CR182</strain>
    </source>
</reference>
<proteinExistence type="predicted"/>
<evidence type="ECO:0000313" key="1">
    <source>
        <dbReference type="EMBL" id="PND36744.1"/>
    </source>
</evidence>